<evidence type="ECO:0000256" key="1">
    <source>
        <dbReference type="ARBA" id="ARBA00004173"/>
    </source>
</evidence>
<dbReference type="GeneID" id="89935369"/>
<comment type="subcellular location">
    <subcellularLocation>
        <location evidence="1">Mitochondrion</location>
    </subcellularLocation>
</comment>
<feature type="domain" description="Prokaryotic-type class I peptide chain release factors" evidence="6">
    <location>
        <begin position="9"/>
        <end position="105"/>
    </location>
</feature>
<keyword evidence="8" id="KW-1185">Reference proteome</keyword>
<dbReference type="Pfam" id="PF00472">
    <property type="entry name" value="RF-1"/>
    <property type="match status" value="1"/>
</dbReference>
<reference evidence="7" key="1">
    <citation type="journal article" date="2023" name="Mol. Phylogenet. Evol.">
        <title>Genome-scale phylogeny and comparative genomics of the fungal order Sordariales.</title>
        <authorList>
            <person name="Hensen N."/>
            <person name="Bonometti L."/>
            <person name="Westerberg I."/>
            <person name="Brannstrom I.O."/>
            <person name="Guillou S."/>
            <person name="Cros-Aarteil S."/>
            <person name="Calhoun S."/>
            <person name="Haridas S."/>
            <person name="Kuo A."/>
            <person name="Mondo S."/>
            <person name="Pangilinan J."/>
            <person name="Riley R."/>
            <person name="LaButti K."/>
            <person name="Andreopoulos B."/>
            <person name="Lipzen A."/>
            <person name="Chen C."/>
            <person name="Yan M."/>
            <person name="Daum C."/>
            <person name="Ng V."/>
            <person name="Clum A."/>
            <person name="Steindorff A."/>
            <person name="Ohm R.A."/>
            <person name="Martin F."/>
            <person name="Silar P."/>
            <person name="Natvig D.O."/>
            <person name="Lalanne C."/>
            <person name="Gautier V."/>
            <person name="Ament-Velasquez S.L."/>
            <person name="Kruys A."/>
            <person name="Hutchinson M.I."/>
            <person name="Powell A.J."/>
            <person name="Barry K."/>
            <person name="Miller A.N."/>
            <person name="Grigoriev I.V."/>
            <person name="Debuchy R."/>
            <person name="Gladieux P."/>
            <person name="Hiltunen Thoren M."/>
            <person name="Johannesson H."/>
        </authorList>
    </citation>
    <scope>NUCLEOTIDE SEQUENCE</scope>
    <source>
        <strain evidence="7">CBS 508.74</strain>
    </source>
</reference>
<dbReference type="SUPFAM" id="SSF75620">
    <property type="entry name" value="Release factor"/>
    <property type="match status" value="1"/>
</dbReference>
<evidence type="ECO:0000256" key="2">
    <source>
        <dbReference type="ARBA" id="ARBA00010835"/>
    </source>
</evidence>
<accession>A0AAN6YUN9</accession>
<feature type="compositionally biased region" description="Basic residues" evidence="5">
    <location>
        <begin position="89"/>
        <end position="103"/>
    </location>
</feature>
<keyword evidence="3" id="KW-0809">Transit peptide</keyword>
<feature type="compositionally biased region" description="Acidic residues" evidence="5">
    <location>
        <begin position="116"/>
        <end position="129"/>
    </location>
</feature>
<organism evidence="7 8">
    <name type="scientific">Canariomyces notabilis</name>
    <dbReference type="NCBI Taxonomy" id="2074819"/>
    <lineage>
        <taxon>Eukaryota</taxon>
        <taxon>Fungi</taxon>
        <taxon>Dikarya</taxon>
        <taxon>Ascomycota</taxon>
        <taxon>Pezizomycotina</taxon>
        <taxon>Sordariomycetes</taxon>
        <taxon>Sordariomycetidae</taxon>
        <taxon>Sordariales</taxon>
        <taxon>Chaetomiaceae</taxon>
        <taxon>Canariomyces</taxon>
    </lineage>
</organism>
<dbReference type="GO" id="GO:0003747">
    <property type="term" value="F:translation release factor activity"/>
    <property type="evidence" value="ECO:0007669"/>
    <property type="project" value="InterPro"/>
</dbReference>
<gene>
    <name evidence="7" type="ORF">N656DRAFT_705150</name>
</gene>
<evidence type="ECO:0000313" key="8">
    <source>
        <dbReference type="Proteomes" id="UP001302812"/>
    </source>
</evidence>
<dbReference type="FunFam" id="3.30.160.20:FF:000065">
    <property type="entry name" value="Peptidyl-tRNA hydrolase domain protein"/>
    <property type="match status" value="1"/>
</dbReference>
<dbReference type="RefSeq" id="XP_064672012.1">
    <property type="nucleotide sequence ID" value="XM_064811244.1"/>
</dbReference>
<proteinExistence type="inferred from homology"/>
<dbReference type="GO" id="GO:0005739">
    <property type="term" value="C:mitochondrion"/>
    <property type="evidence" value="ECO:0007669"/>
    <property type="project" value="UniProtKB-SubCell"/>
</dbReference>
<evidence type="ECO:0000256" key="4">
    <source>
        <dbReference type="ARBA" id="ARBA00023128"/>
    </source>
</evidence>
<keyword evidence="4" id="KW-0496">Mitochondrion</keyword>
<comment type="similarity">
    <text evidence="2">Belongs to the prokaryotic/mitochondrial release factor family.</text>
</comment>
<dbReference type="AlphaFoldDB" id="A0AAN6YUN9"/>
<sequence>MPPRPKHPPEDEIEESFLKGSGPGGQKINKTNSAVQLKHIPTGIVIKSQATRSRSQNRKIARDLLAAKLDELYNGAQSRSAIVSEVKKKRAASAAKKSRRKYRKLAEEKAAAGPETDGEPADTDEEMEAEVLIARDDPRHVPAQAQVANTKNQT</sequence>
<reference evidence="7" key="2">
    <citation type="submission" date="2023-05" db="EMBL/GenBank/DDBJ databases">
        <authorList>
            <consortium name="Lawrence Berkeley National Laboratory"/>
            <person name="Steindorff A."/>
            <person name="Hensen N."/>
            <person name="Bonometti L."/>
            <person name="Westerberg I."/>
            <person name="Brannstrom I.O."/>
            <person name="Guillou S."/>
            <person name="Cros-Aarteil S."/>
            <person name="Calhoun S."/>
            <person name="Haridas S."/>
            <person name="Kuo A."/>
            <person name="Mondo S."/>
            <person name="Pangilinan J."/>
            <person name="Riley R."/>
            <person name="Labutti K."/>
            <person name="Andreopoulos B."/>
            <person name="Lipzen A."/>
            <person name="Chen C."/>
            <person name="Yanf M."/>
            <person name="Daum C."/>
            <person name="Ng V."/>
            <person name="Clum A."/>
            <person name="Ohm R."/>
            <person name="Martin F."/>
            <person name="Silar P."/>
            <person name="Natvig D."/>
            <person name="Lalanne C."/>
            <person name="Gautier V."/>
            <person name="Ament-Velasquez S.L."/>
            <person name="Kruys A."/>
            <person name="Hutchinson M.I."/>
            <person name="Powell A.J."/>
            <person name="Barry K."/>
            <person name="Miller A.N."/>
            <person name="Grigoriev I.V."/>
            <person name="Debuchy R."/>
            <person name="Gladieux P."/>
            <person name="Thoren M.H."/>
            <person name="Johannesson H."/>
        </authorList>
    </citation>
    <scope>NUCLEOTIDE SEQUENCE</scope>
    <source>
        <strain evidence="7">CBS 508.74</strain>
    </source>
</reference>
<dbReference type="PANTHER" id="PTHR46203">
    <property type="entry name" value="PROBABLE PEPTIDE CHAIN RELEASE FACTOR C12ORF65"/>
    <property type="match status" value="1"/>
</dbReference>
<name>A0AAN6YUN9_9PEZI</name>
<feature type="region of interest" description="Disordered" evidence="5">
    <location>
        <begin position="1"/>
        <end position="35"/>
    </location>
</feature>
<evidence type="ECO:0000259" key="6">
    <source>
        <dbReference type="Pfam" id="PF00472"/>
    </source>
</evidence>
<evidence type="ECO:0000256" key="3">
    <source>
        <dbReference type="ARBA" id="ARBA00022946"/>
    </source>
</evidence>
<comment type="caution">
    <text evidence="7">The sequence shown here is derived from an EMBL/GenBank/DDBJ whole genome shotgun (WGS) entry which is preliminary data.</text>
</comment>
<dbReference type="PANTHER" id="PTHR46203:SF1">
    <property type="entry name" value="MITOCHONDRIAL TRANSLATION RELEASE FACTOR IN RESCUE"/>
    <property type="match status" value="1"/>
</dbReference>
<evidence type="ECO:0000313" key="7">
    <source>
        <dbReference type="EMBL" id="KAK4114442.1"/>
    </source>
</evidence>
<dbReference type="Gene3D" id="3.30.160.20">
    <property type="match status" value="1"/>
</dbReference>
<dbReference type="InterPro" id="IPR000352">
    <property type="entry name" value="Pep_chain_release_fac_I"/>
</dbReference>
<dbReference type="InterPro" id="IPR045853">
    <property type="entry name" value="Pep_chain_release_fac_I_sf"/>
</dbReference>
<protein>
    <recommendedName>
        <fullName evidence="6">Prokaryotic-type class I peptide chain release factors domain-containing protein</fullName>
    </recommendedName>
</protein>
<dbReference type="GO" id="GO:0032543">
    <property type="term" value="P:mitochondrial translation"/>
    <property type="evidence" value="ECO:0007669"/>
    <property type="project" value="UniProtKB-ARBA"/>
</dbReference>
<dbReference type="InterPro" id="IPR052405">
    <property type="entry name" value="Mito_Transl_Release_Factor"/>
</dbReference>
<feature type="region of interest" description="Disordered" evidence="5">
    <location>
        <begin position="89"/>
        <end position="154"/>
    </location>
</feature>
<evidence type="ECO:0000256" key="5">
    <source>
        <dbReference type="SAM" id="MobiDB-lite"/>
    </source>
</evidence>
<dbReference type="Proteomes" id="UP001302812">
    <property type="component" value="Unassembled WGS sequence"/>
</dbReference>
<dbReference type="EMBL" id="MU853336">
    <property type="protein sequence ID" value="KAK4114442.1"/>
    <property type="molecule type" value="Genomic_DNA"/>
</dbReference>